<evidence type="ECO:0000313" key="1">
    <source>
        <dbReference type="EMBL" id="AMM43723.1"/>
    </source>
</evidence>
<dbReference type="EMBL" id="KU574722">
    <property type="protein sequence ID" value="AMM43723.1"/>
    <property type="molecule type" value="Genomic_DNA"/>
</dbReference>
<accession>A0A1L2CUL4</accession>
<organism evidence="1 2">
    <name type="scientific">Pectobacterium phage vB_PcaM_CBB</name>
    <dbReference type="NCBI Taxonomy" id="2772511"/>
    <lineage>
        <taxon>Viruses</taxon>
        <taxon>Duplodnaviria</taxon>
        <taxon>Heunggongvirae</taxon>
        <taxon>Uroviricota</taxon>
        <taxon>Caudoviricetes</taxon>
        <taxon>Mimasvirus</taxon>
        <taxon>Mimasvirus CBB</taxon>
    </lineage>
</organism>
<evidence type="ECO:0000313" key="2">
    <source>
        <dbReference type="Proteomes" id="UP000223891"/>
    </source>
</evidence>
<name>A0A1L2CUL4_9CAUD</name>
<gene>
    <name evidence="1" type="ORF">CBB_158</name>
</gene>
<dbReference type="Proteomes" id="UP000223891">
    <property type="component" value="Segment"/>
</dbReference>
<keyword evidence="2" id="KW-1185">Reference proteome</keyword>
<protein>
    <submittedName>
        <fullName evidence="1">Uncharacterized protein</fullName>
    </submittedName>
</protein>
<reference evidence="2" key="1">
    <citation type="submission" date="2016-01" db="EMBL/GenBank/DDBJ databases">
        <title>Isolation and Characterization of Enterobacteria phage CBB.</title>
        <authorList>
            <person name="Buttimer C.T.H."/>
            <person name="Hendrix H."/>
            <person name="Alexandre H."/>
            <person name="O'Mahony J."/>
            <person name="Lavigne R."/>
            <person name="Coffey A."/>
        </authorList>
    </citation>
    <scope>NUCLEOTIDE SEQUENCE [LARGE SCALE GENOMIC DNA]</scope>
</reference>
<proteinExistence type="predicted"/>
<sequence length="111" mass="12970">MKPSREDIIRSVNEQRKEFSDRMNEEAKGMVVYDLTTQEGRDRFLVDNSHILLPTELEPVLAKIHTVGELGNSSWYEVVYHNGTEWCCYAGSDTFKDGEHVLRWKYCKDIL</sequence>